<dbReference type="SMART" id="SM00304">
    <property type="entry name" value="HAMP"/>
    <property type="match status" value="1"/>
</dbReference>
<feature type="transmembrane region" description="Helical" evidence="8">
    <location>
        <begin position="21"/>
        <end position="41"/>
    </location>
</feature>
<dbReference type="PANTHER" id="PTHR45453:SF1">
    <property type="entry name" value="PHOSPHATE REGULON SENSOR PROTEIN PHOR"/>
    <property type="match status" value="1"/>
</dbReference>
<gene>
    <name evidence="11" type="ORF">ALQ04_03610</name>
</gene>
<dbReference type="Gene3D" id="6.10.340.10">
    <property type="match status" value="1"/>
</dbReference>
<dbReference type="Pfam" id="PF00672">
    <property type="entry name" value="HAMP"/>
    <property type="match status" value="1"/>
</dbReference>
<proteinExistence type="predicted"/>
<dbReference type="EMBL" id="RBRE01000054">
    <property type="protein sequence ID" value="RMQ45271.1"/>
    <property type="molecule type" value="Genomic_DNA"/>
</dbReference>
<evidence type="ECO:0000256" key="6">
    <source>
        <dbReference type="ARBA" id="ARBA00022777"/>
    </source>
</evidence>
<dbReference type="Pfam" id="PF02518">
    <property type="entry name" value="HATPase_c"/>
    <property type="match status" value="1"/>
</dbReference>
<dbReference type="InterPro" id="IPR003660">
    <property type="entry name" value="HAMP_dom"/>
</dbReference>
<dbReference type="InterPro" id="IPR004358">
    <property type="entry name" value="Sig_transdc_His_kin-like_C"/>
</dbReference>
<dbReference type="Gene3D" id="1.10.287.130">
    <property type="match status" value="1"/>
</dbReference>
<feature type="domain" description="Histidine kinase" evidence="9">
    <location>
        <begin position="179"/>
        <end position="393"/>
    </location>
</feature>
<dbReference type="SMART" id="SM00387">
    <property type="entry name" value="HATPase_c"/>
    <property type="match status" value="1"/>
</dbReference>
<dbReference type="Pfam" id="PF00512">
    <property type="entry name" value="HisKA"/>
    <property type="match status" value="1"/>
</dbReference>
<dbReference type="CDD" id="cd00082">
    <property type="entry name" value="HisKA"/>
    <property type="match status" value="1"/>
</dbReference>
<dbReference type="InterPro" id="IPR036097">
    <property type="entry name" value="HisK_dim/P_sf"/>
</dbReference>
<keyword evidence="6" id="KW-0418">Kinase</keyword>
<evidence type="ECO:0000259" key="10">
    <source>
        <dbReference type="PROSITE" id="PS50885"/>
    </source>
</evidence>
<evidence type="ECO:0000256" key="5">
    <source>
        <dbReference type="ARBA" id="ARBA00022679"/>
    </source>
</evidence>
<keyword evidence="7" id="KW-0902">Two-component regulatory system</keyword>
<dbReference type="SUPFAM" id="SSF55874">
    <property type="entry name" value="ATPase domain of HSP90 chaperone/DNA topoisomerase II/histidine kinase"/>
    <property type="match status" value="1"/>
</dbReference>
<dbReference type="InterPro" id="IPR050351">
    <property type="entry name" value="BphY/WalK/GraS-like"/>
</dbReference>
<keyword evidence="8" id="KW-0812">Transmembrane</keyword>
<keyword evidence="4" id="KW-0597">Phosphoprotein</keyword>
<evidence type="ECO:0000313" key="12">
    <source>
        <dbReference type="Proteomes" id="UP000277236"/>
    </source>
</evidence>
<dbReference type="GO" id="GO:0016036">
    <property type="term" value="P:cellular response to phosphate starvation"/>
    <property type="evidence" value="ECO:0007669"/>
    <property type="project" value="TreeGrafter"/>
</dbReference>
<dbReference type="SMART" id="SM00388">
    <property type="entry name" value="HisKA"/>
    <property type="match status" value="1"/>
</dbReference>
<evidence type="ECO:0000256" key="8">
    <source>
        <dbReference type="SAM" id="Phobius"/>
    </source>
</evidence>
<dbReference type="GO" id="GO:0004721">
    <property type="term" value="F:phosphoprotein phosphatase activity"/>
    <property type="evidence" value="ECO:0007669"/>
    <property type="project" value="TreeGrafter"/>
</dbReference>
<dbReference type="PROSITE" id="PS50885">
    <property type="entry name" value="HAMP"/>
    <property type="match status" value="1"/>
</dbReference>
<dbReference type="RefSeq" id="WP_409077260.1">
    <property type="nucleotide sequence ID" value="NZ_RBRE01000054.1"/>
</dbReference>
<accession>A0A3M4LW70</accession>
<keyword evidence="5" id="KW-0808">Transferase</keyword>
<feature type="domain" description="HAMP" evidence="10">
    <location>
        <begin position="117"/>
        <end position="171"/>
    </location>
</feature>
<comment type="subcellular location">
    <subcellularLocation>
        <location evidence="2">Membrane</location>
    </subcellularLocation>
</comment>
<name>A0A3M4LW70_PSECI</name>
<organism evidence="11 12">
    <name type="scientific">Pseudomonas cichorii</name>
    <dbReference type="NCBI Taxonomy" id="36746"/>
    <lineage>
        <taxon>Bacteria</taxon>
        <taxon>Pseudomonadati</taxon>
        <taxon>Pseudomonadota</taxon>
        <taxon>Gammaproteobacteria</taxon>
        <taxon>Pseudomonadales</taxon>
        <taxon>Pseudomonadaceae</taxon>
        <taxon>Pseudomonas</taxon>
    </lineage>
</organism>
<comment type="caution">
    <text evidence="11">The sequence shown here is derived from an EMBL/GenBank/DDBJ whole genome shotgun (WGS) entry which is preliminary data.</text>
</comment>
<dbReference type="InterPro" id="IPR003661">
    <property type="entry name" value="HisK_dim/P_dom"/>
</dbReference>
<dbReference type="PRINTS" id="PR00344">
    <property type="entry name" value="BCTRLSENSOR"/>
</dbReference>
<dbReference type="GO" id="GO:0005886">
    <property type="term" value="C:plasma membrane"/>
    <property type="evidence" value="ECO:0007669"/>
    <property type="project" value="TreeGrafter"/>
</dbReference>
<keyword evidence="8" id="KW-1133">Transmembrane helix</keyword>
<dbReference type="SUPFAM" id="SSF158472">
    <property type="entry name" value="HAMP domain-like"/>
    <property type="match status" value="1"/>
</dbReference>
<feature type="transmembrane region" description="Helical" evidence="8">
    <location>
        <begin position="94"/>
        <end position="115"/>
    </location>
</feature>
<evidence type="ECO:0000256" key="4">
    <source>
        <dbReference type="ARBA" id="ARBA00022553"/>
    </source>
</evidence>
<sequence length="394" mass="43968">MADLSKKHPNPLWRWVGIRMSLLAMAAIVLIALSMWAHFLFLEWQTLQRMPVETRIELEQLRSDPRLNEARLWEISAQYYDIEDLVAGISNKDWILLAVLVVAALPVILLCGLLFSHPLSSQFSAIAKVARLVAQGDFNTRLPVTHKGPEELQTLVSDFNSMTAQLHRYEQEVHESSAVIAHELRTPLNASMGRVQGMIDGVFPCDTEQLNMVKRQLDQLSKLVDDLHLLSLARAGQLQLDKTRFALGKLIDERLTWFSDPLENAGIQPTVDIAPDLYIEADRDRMGQVVNILIDNVVRYAAQGGELHIYARADKDQVSLAFADRGPGFEKKDLDLVFNRFWRAERSRARYSGGSGLGLSIARAICKEHGASIDAENRDGGGSLITAALPNAQG</sequence>
<dbReference type="InterPro" id="IPR005467">
    <property type="entry name" value="His_kinase_dom"/>
</dbReference>
<dbReference type="Gene3D" id="3.30.565.10">
    <property type="entry name" value="Histidine kinase-like ATPase, C-terminal domain"/>
    <property type="match status" value="1"/>
</dbReference>
<protein>
    <recommendedName>
        <fullName evidence="3">histidine kinase</fullName>
        <ecNumber evidence="3">2.7.13.3</ecNumber>
    </recommendedName>
</protein>
<dbReference type="PROSITE" id="PS50109">
    <property type="entry name" value="HIS_KIN"/>
    <property type="match status" value="1"/>
</dbReference>
<evidence type="ECO:0000259" key="9">
    <source>
        <dbReference type="PROSITE" id="PS50109"/>
    </source>
</evidence>
<dbReference type="InterPro" id="IPR003594">
    <property type="entry name" value="HATPase_dom"/>
</dbReference>
<dbReference type="GO" id="GO:0000155">
    <property type="term" value="F:phosphorelay sensor kinase activity"/>
    <property type="evidence" value="ECO:0007669"/>
    <property type="project" value="InterPro"/>
</dbReference>
<dbReference type="SUPFAM" id="SSF47384">
    <property type="entry name" value="Homodimeric domain of signal transducing histidine kinase"/>
    <property type="match status" value="1"/>
</dbReference>
<dbReference type="EC" id="2.7.13.3" evidence="3"/>
<comment type="catalytic activity">
    <reaction evidence="1">
        <text>ATP + protein L-histidine = ADP + protein N-phospho-L-histidine.</text>
        <dbReference type="EC" id="2.7.13.3"/>
    </reaction>
</comment>
<dbReference type="AlphaFoldDB" id="A0A3M4LW70"/>
<keyword evidence="8" id="KW-0472">Membrane</keyword>
<evidence type="ECO:0000256" key="1">
    <source>
        <dbReference type="ARBA" id="ARBA00000085"/>
    </source>
</evidence>
<dbReference type="PANTHER" id="PTHR45453">
    <property type="entry name" value="PHOSPHATE REGULON SENSOR PROTEIN PHOR"/>
    <property type="match status" value="1"/>
</dbReference>
<evidence type="ECO:0000256" key="2">
    <source>
        <dbReference type="ARBA" id="ARBA00004370"/>
    </source>
</evidence>
<dbReference type="Proteomes" id="UP000277236">
    <property type="component" value="Unassembled WGS sequence"/>
</dbReference>
<dbReference type="CDD" id="cd06225">
    <property type="entry name" value="HAMP"/>
    <property type="match status" value="1"/>
</dbReference>
<evidence type="ECO:0000313" key="11">
    <source>
        <dbReference type="EMBL" id="RMQ45271.1"/>
    </source>
</evidence>
<dbReference type="InterPro" id="IPR036890">
    <property type="entry name" value="HATPase_C_sf"/>
</dbReference>
<evidence type="ECO:0000256" key="7">
    <source>
        <dbReference type="ARBA" id="ARBA00023012"/>
    </source>
</evidence>
<evidence type="ECO:0000256" key="3">
    <source>
        <dbReference type="ARBA" id="ARBA00012438"/>
    </source>
</evidence>
<reference evidence="11 12" key="1">
    <citation type="submission" date="2018-08" db="EMBL/GenBank/DDBJ databases">
        <title>Recombination of ecologically and evolutionarily significant loci maintains genetic cohesion in the Pseudomonas syringae species complex.</title>
        <authorList>
            <person name="Dillon M."/>
            <person name="Thakur S."/>
            <person name="Almeida R.N.D."/>
            <person name="Weir B.S."/>
            <person name="Guttman D.S."/>
        </authorList>
    </citation>
    <scope>NUCLEOTIDE SEQUENCE [LARGE SCALE GENOMIC DNA]</scope>
    <source>
        <strain evidence="11 12">ICMP 3353</strain>
    </source>
</reference>